<sequence>MGTGLTALCLVLQVLLYIHLSEGGRTKPAARKQYFYNCFPPWHQHCQTSGSAILRRRTGSKLVRRRPLPAWEFDASAEDGLPLLGDLQEWLSDGAWTLPRETASDGSGSDHHAAKGIERRQLPNRHPGAKIRSQGPGSNEQR</sequence>
<keyword evidence="2" id="KW-0732">Signal</keyword>
<feature type="region of interest" description="Disordered" evidence="1">
    <location>
        <begin position="98"/>
        <end position="142"/>
    </location>
</feature>
<organism evidence="3 4">
    <name type="scientific">Branchiostoma lanceolatum</name>
    <name type="common">Common lancelet</name>
    <name type="synonym">Amphioxus lanceolatum</name>
    <dbReference type="NCBI Taxonomy" id="7740"/>
    <lineage>
        <taxon>Eukaryota</taxon>
        <taxon>Metazoa</taxon>
        <taxon>Chordata</taxon>
        <taxon>Cephalochordata</taxon>
        <taxon>Leptocardii</taxon>
        <taxon>Amphioxiformes</taxon>
        <taxon>Branchiostomatidae</taxon>
        <taxon>Branchiostoma</taxon>
    </lineage>
</organism>
<dbReference type="EMBL" id="OV696686">
    <property type="protein sequence ID" value="CAH1231245.1"/>
    <property type="molecule type" value="Genomic_DNA"/>
</dbReference>
<dbReference type="Proteomes" id="UP000838412">
    <property type="component" value="Chromosome 1"/>
</dbReference>
<gene>
    <name evidence="3" type="primary">Hypp374</name>
    <name evidence="3" type="ORF">BLAG_LOCUS1235</name>
</gene>
<proteinExistence type="predicted"/>
<evidence type="ECO:0000256" key="2">
    <source>
        <dbReference type="SAM" id="SignalP"/>
    </source>
</evidence>
<reference evidence="3" key="1">
    <citation type="submission" date="2022-01" db="EMBL/GenBank/DDBJ databases">
        <authorList>
            <person name="Braso-Vives M."/>
        </authorList>
    </citation>
    <scope>NUCLEOTIDE SEQUENCE</scope>
</reference>
<feature type="chain" id="PRO_5035465119" evidence="2">
    <location>
        <begin position="24"/>
        <end position="142"/>
    </location>
</feature>
<evidence type="ECO:0000313" key="3">
    <source>
        <dbReference type="EMBL" id="CAH1231245.1"/>
    </source>
</evidence>
<protein>
    <submittedName>
        <fullName evidence="3">Hypp374 protein</fullName>
    </submittedName>
</protein>
<evidence type="ECO:0000256" key="1">
    <source>
        <dbReference type="SAM" id="MobiDB-lite"/>
    </source>
</evidence>
<name>A0A8J9W3H2_BRALA</name>
<dbReference type="AlphaFoldDB" id="A0A8J9W3H2"/>
<accession>A0A8J9W3H2</accession>
<dbReference type="OrthoDB" id="10135021at2759"/>
<evidence type="ECO:0000313" key="4">
    <source>
        <dbReference type="Proteomes" id="UP000838412"/>
    </source>
</evidence>
<feature type="compositionally biased region" description="Basic and acidic residues" evidence="1">
    <location>
        <begin position="108"/>
        <end position="121"/>
    </location>
</feature>
<keyword evidence="4" id="KW-1185">Reference proteome</keyword>
<feature type="signal peptide" evidence="2">
    <location>
        <begin position="1"/>
        <end position="23"/>
    </location>
</feature>